<dbReference type="Proteomes" id="UP000503164">
    <property type="component" value="Chromosome"/>
</dbReference>
<dbReference type="AlphaFoldDB" id="A0A0M3RQR8"/>
<reference evidence="2 3" key="1">
    <citation type="journal article" date="2020" name="Mol. Plant Pathol.">
        <title>Plasmid composition and the chpG gene determine the virulence level of Clavibacter capsici natural isolates in pepper.</title>
        <authorList>
            <person name="Hwang I.S."/>
            <person name="Lee H.M."/>
            <person name="Oh E.J."/>
            <person name="Lee S."/>
            <person name="Heu S."/>
            <person name="Oh C.S."/>
        </authorList>
    </citation>
    <scope>NUCLEOTIDE SEQUENCE [LARGE SCALE GENOMIC DNA]</scope>
    <source>
        <strain evidence="2 3">1101</strain>
    </source>
</reference>
<dbReference type="EMBL" id="CP048049">
    <property type="protein sequence ID" value="QIS44131.1"/>
    <property type="molecule type" value="Genomic_DNA"/>
</dbReference>
<sequence>MCTSRRHSIPLVRCYPAVDASRVHASAPPPPAEADPGSRSYLDFAVVAEHDGPHRIAVTYDHRAPSPLALGFALDGAQTRTVRYPPLAAGTTHRTSVVDVEMRRGPGVIRLAEGPEDARLHVHSLRVTRIPPREEAEAGTAAPTASGASAADADEHPRTHSCPVEADAA</sequence>
<gene>
    <name evidence="2" type="ORF">GW570_03005</name>
</gene>
<organism evidence="2 3">
    <name type="scientific">Clavibacter capsici</name>
    <dbReference type="NCBI Taxonomy" id="1874630"/>
    <lineage>
        <taxon>Bacteria</taxon>
        <taxon>Bacillati</taxon>
        <taxon>Actinomycetota</taxon>
        <taxon>Actinomycetes</taxon>
        <taxon>Micrococcales</taxon>
        <taxon>Microbacteriaceae</taxon>
        <taxon>Clavibacter</taxon>
    </lineage>
</organism>
<feature type="region of interest" description="Disordered" evidence="1">
    <location>
        <begin position="130"/>
        <end position="169"/>
    </location>
</feature>
<protein>
    <submittedName>
        <fullName evidence="2">Uncharacterized protein</fullName>
    </submittedName>
</protein>
<keyword evidence="3" id="KW-1185">Reference proteome</keyword>
<evidence type="ECO:0000313" key="3">
    <source>
        <dbReference type="Proteomes" id="UP000503164"/>
    </source>
</evidence>
<accession>A0A0M3RQR8</accession>
<dbReference type="RefSeq" id="WP_053773720.1">
    <property type="nucleotide sequence ID" value="NZ_CP012573.1"/>
</dbReference>
<dbReference type="Gene3D" id="2.60.120.260">
    <property type="entry name" value="Galactose-binding domain-like"/>
    <property type="match status" value="1"/>
</dbReference>
<proteinExistence type="predicted"/>
<name>A0A0M3RQR8_9MICO</name>
<dbReference type="KEGG" id="ccap:AES38_02995"/>
<feature type="compositionally biased region" description="Low complexity" evidence="1">
    <location>
        <begin position="138"/>
        <end position="151"/>
    </location>
</feature>
<evidence type="ECO:0000313" key="2">
    <source>
        <dbReference type="EMBL" id="QIS44131.1"/>
    </source>
</evidence>
<evidence type="ECO:0000256" key="1">
    <source>
        <dbReference type="SAM" id="MobiDB-lite"/>
    </source>
</evidence>